<dbReference type="SUPFAM" id="SSF56672">
    <property type="entry name" value="DNA/RNA polymerases"/>
    <property type="match status" value="1"/>
</dbReference>
<dbReference type="PANTHER" id="PTHR33064:SF37">
    <property type="entry name" value="RIBONUCLEASE H"/>
    <property type="match status" value="1"/>
</dbReference>
<feature type="compositionally biased region" description="Acidic residues" evidence="1">
    <location>
        <begin position="439"/>
        <end position="450"/>
    </location>
</feature>
<reference evidence="3" key="1">
    <citation type="submission" date="2023-04" db="EMBL/GenBank/DDBJ databases">
        <title>Phytophthora fragariaefolia NBRC 109709.</title>
        <authorList>
            <person name="Ichikawa N."/>
            <person name="Sato H."/>
            <person name="Tonouchi N."/>
        </authorList>
    </citation>
    <scope>NUCLEOTIDE SEQUENCE</scope>
    <source>
        <strain evidence="3">NBRC 109709</strain>
    </source>
</reference>
<feature type="domain" description="Reverse transcriptase" evidence="2">
    <location>
        <begin position="653"/>
        <end position="755"/>
    </location>
</feature>
<dbReference type="CDD" id="cd00303">
    <property type="entry name" value="retropepsin_like"/>
    <property type="match status" value="1"/>
</dbReference>
<evidence type="ECO:0000259" key="2">
    <source>
        <dbReference type="Pfam" id="PF00078"/>
    </source>
</evidence>
<feature type="region of interest" description="Disordered" evidence="1">
    <location>
        <begin position="334"/>
        <end position="361"/>
    </location>
</feature>
<accession>A0A9W6XX66</accession>
<sequence>MLAELHCRDGRTTLNEFANARGSDRSDRSSDDGSERGSDDSGRSNEEWGDDLSPDESGRYLAAANESERRAAAEVSTLQRPFKLGSPPTETGLVPMGLPQLAAPAIEAECIFAFVGKCEWPNDGEDISVNTTETEQERCACLGGSERNKVTQEEVKEEGPDNWILSARQEEKPRRELAKEVQLLPGERLGWWSEQQFDRRVRMRTLVNGAVNNTRTRILLDTGGNVSVISEKYARKLRLREILGHGRCMEGQGITKGKTTTTRRGSVKITLGWERVYVFELWIMDHNAVVDVVLGTDFMIPAGFPLDWFQANAKLPDEVMIPLIKTMSMLDEPEVPQTEEGPTESKQFQVENGGSSSCGEINHQRQLTSYGYDELRMAGLAYEAVRDKTLFRRERELYEEWLAAQPPAVDRPSYPRPKQILRRYLDNSDSDSGGTIADGEAEDSSVDEDPAGSHKVHEGIVSVVISGHPTAGEVTTAHSGNATSKARGTVHKAVVSEAMTNSEPPGCSPGVPIAVATTIEASPDNSIDVLEQTFVSVVRVLTTEGTDRGNDNSYEHVAAEFELEDYAKELAFLPDLTEPAETMLDYTADNVRNPELSAEQQASLIAVLKNHDKIMIASGNALPPPAYGVVCDIDVGGHAPINPWASPIVIVLKKNGLDIRLCIDYKLVNAVTMIMEYAMPLVDDLLTDLEAYLWFCSLDAASGFWAIMMTMRARKISAFVCPLGHFEWLRMPFGLKNAPMIYQRMIDNALRGFVQPKGGWRAFADRMQAAEERACGGPHHRLRLAVIARTCPRTCAGQQRWCPEWATRSFHRQVAAAVVGPAAVGVGGTSQSGYPASITGTYPRLQGQSQRLATVNTDCAGQPQSHCCAIASRQDAGRAVHWPTASFATTGGVPGARCDPERAASSNLG</sequence>
<dbReference type="Pfam" id="PF00078">
    <property type="entry name" value="RVT_1"/>
    <property type="match status" value="1"/>
</dbReference>
<feature type="compositionally biased region" description="Basic and acidic residues" evidence="1">
    <location>
        <begin position="22"/>
        <end position="46"/>
    </location>
</feature>
<keyword evidence="4" id="KW-1185">Reference proteome</keyword>
<dbReference type="InterPro" id="IPR043502">
    <property type="entry name" value="DNA/RNA_pol_sf"/>
</dbReference>
<dbReference type="InterPro" id="IPR043128">
    <property type="entry name" value="Rev_trsase/Diguanyl_cyclase"/>
</dbReference>
<dbReference type="AlphaFoldDB" id="A0A9W6XX66"/>
<proteinExistence type="predicted"/>
<feature type="compositionally biased region" description="Basic and acidic residues" evidence="1">
    <location>
        <begin position="1"/>
        <end position="11"/>
    </location>
</feature>
<dbReference type="Gene3D" id="3.30.70.270">
    <property type="match status" value="1"/>
</dbReference>
<dbReference type="OrthoDB" id="143454at2759"/>
<organism evidence="3 4">
    <name type="scientific">Phytophthora fragariaefolia</name>
    <dbReference type="NCBI Taxonomy" id="1490495"/>
    <lineage>
        <taxon>Eukaryota</taxon>
        <taxon>Sar</taxon>
        <taxon>Stramenopiles</taxon>
        <taxon>Oomycota</taxon>
        <taxon>Peronosporomycetes</taxon>
        <taxon>Peronosporales</taxon>
        <taxon>Peronosporaceae</taxon>
        <taxon>Phytophthora</taxon>
    </lineage>
</organism>
<dbReference type="SUPFAM" id="SSF50630">
    <property type="entry name" value="Acid proteases"/>
    <property type="match status" value="1"/>
</dbReference>
<feature type="region of interest" description="Disordered" evidence="1">
    <location>
        <begin position="1"/>
        <end position="88"/>
    </location>
</feature>
<gene>
    <name evidence="3" type="ORF">Pfra01_001770400</name>
</gene>
<evidence type="ECO:0000313" key="4">
    <source>
        <dbReference type="Proteomes" id="UP001165121"/>
    </source>
</evidence>
<dbReference type="Pfam" id="PF13650">
    <property type="entry name" value="Asp_protease_2"/>
    <property type="match status" value="1"/>
</dbReference>
<feature type="compositionally biased region" description="Polar residues" evidence="1">
    <location>
        <begin position="344"/>
        <end position="361"/>
    </location>
</feature>
<evidence type="ECO:0000256" key="1">
    <source>
        <dbReference type="SAM" id="MobiDB-lite"/>
    </source>
</evidence>
<dbReference type="Proteomes" id="UP001165121">
    <property type="component" value="Unassembled WGS sequence"/>
</dbReference>
<dbReference type="Gene3D" id="3.10.10.10">
    <property type="entry name" value="HIV Type 1 Reverse Transcriptase, subunit A, domain 1"/>
    <property type="match status" value="1"/>
</dbReference>
<dbReference type="Gene3D" id="2.40.70.10">
    <property type="entry name" value="Acid Proteases"/>
    <property type="match status" value="1"/>
</dbReference>
<protein>
    <submittedName>
        <fullName evidence="3">Unnamed protein product</fullName>
    </submittedName>
</protein>
<dbReference type="CDD" id="cd01647">
    <property type="entry name" value="RT_LTR"/>
    <property type="match status" value="1"/>
</dbReference>
<evidence type="ECO:0000313" key="3">
    <source>
        <dbReference type="EMBL" id="GMF47194.1"/>
    </source>
</evidence>
<dbReference type="PANTHER" id="PTHR33064">
    <property type="entry name" value="POL PROTEIN"/>
    <property type="match status" value="1"/>
</dbReference>
<dbReference type="InterPro" id="IPR051320">
    <property type="entry name" value="Viral_Replic_Matur_Polypro"/>
</dbReference>
<dbReference type="InterPro" id="IPR000477">
    <property type="entry name" value="RT_dom"/>
</dbReference>
<name>A0A9W6XX66_9STRA</name>
<dbReference type="InterPro" id="IPR021109">
    <property type="entry name" value="Peptidase_aspartic_dom_sf"/>
</dbReference>
<dbReference type="EMBL" id="BSXT01002111">
    <property type="protein sequence ID" value="GMF47194.1"/>
    <property type="molecule type" value="Genomic_DNA"/>
</dbReference>
<feature type="region of interest" description="Disordered" evidence="1">
    <location>
        <begin position="424"/>
        <end position="454"/>
    </location>
</feature>
<comment type="caution">
    <text evidence="3">The sequence shown here is derived from an EMBL/GenBank/DDBJ whole genome shotgun (WGS) entry which is preliminary data.</text>
</comment>